<name>A0AAV5MWQ8_9ROSI</name>
<sequence>MALGKGLTSFPKAPTTRTGEAASEKSSLIPRTGVLYIAMRSREGDHSLVTPNFLMPKPPRADSRLGYAILLSGRKIRTTISGKEDQVQSEPQGSEVTACVFRGKRRAKGFHAEQPGKVPLRFDFPCQLILHWRKEVVTSLKVAKTPGLHYGSDFLLSHLWDLSAALGREIGRTAVGRRTFIILGNGVTAAIESAVAKWSVVLSYRNTLLKFLLLSHRL</sequence>
<keyword evidence="3" id="KW-1185">Reference proteome</keyword>
<organism evidence="2 3">
    <name type="scientific">Rubroshorea leprosula</name>
    <dbReference type="NCBI Taxonomy" id="152421"/>
    <lineage>
        <taxon>Eukaryota</taxon>
        <taxon>Viridiplantae</taxon>
        <taxon>Streptophyta</taxon>
        <taxon>Embryophyta</taxon>
        <taxon>Tracheophyta</taxon>
        <taxon>Spermatophyta</taxon>
        <taxon>Magnoliopsida</taxon>
        <taxon>eudicotyledons</taxon>
        <taxon>Gunneridae</taxon>
        <taxon>Pentapetalae</taxon>
        <taxon>rosids</taxon>
        <taxon>malvids</taxon>
        <taxon>Malvales</taxon>
        <taxon>Dipterocarpaceae</taxon>
        <taxon>Rubroshorea</taxon>
    </lineage>
</organism>
<dbReference type="Proteomes" id="UP001054252">
    <property type="component" value="Unassembled WGS sequence"/>
</dbReference>
<dbReference type="EMBL" id="BPVZ01001251">
    <property type="protein sequence ID" value="GKV53303.1"/>
    <property type="molecule type" value="Genomic_DNA"/>
</dbReference>
<comment type="caution">
    <text evidence="2">The sequence shown here is derived from an EMBL/GenBank/DDBJ whole genome shotgun (WGS) entry which is preliminary data.</text>
</comment>
<evidence type="ECO:0000256" key="1">
    <source>
        <dbReference type="SAM" id="MobiDB-lite"/>
    </source>
</evidence>
<gene>
    <name evidence="2" type="ORF">SLEP1_g59835</name>
</gene>
<accession>A0AAV5MWQ8</accession>
<feature type="region of interest" description="Disordered" evidence="1">
    <location>
        <begin position="1"/>
        <end position="26"/>
    </location>
</feature>
<dbReference type="AlphaFoldDB" id="A0AAV5MWQ8"/>
<protein>
    <submittedName>
        <fullName evidence="2">Uncharacterized protein</fullName>
    </submittedName>
</protein>
<proteinExistence type="predicted"/>
<reference evidence="2 3" key="1">
    <citation type="journal article" date="2021" name="Commun. Biol.">
        <title>The genome of Shorea leprosula (Dipterocarpaceae) highlights the ecological relevance of drought in aseasonal tropical rainforests.</title>
        <authorList>
            <person name="Ng K.K.S."/>
            <person name="Kobayashi M.J."/>
            <person name="Fawcett J.A."/>
            <person name="Hatakeyama M."/>
            <person name="Paape T."/>
            <person name="Ng C.H."/>
            <person name="Ang C.C."/>
            <person name="Tnah L.H."/>
            <person name="Lee C.T."/>
            <person name="Nishiyama T."/>
            <person name="Sese J."/>
            <person name="O'Brien M.J."/>
            <person name="Copetti D."/>
            <person name="Mohd Noor M.I."/>
            <person name="Ong R.C."/>
            <person name="Putra M."/>
            <person name="Sireger I.Z."/>
            <person name="Indrioko S."/>
            <person name="Kosugi Y."/>
            <person name="Izuno A."/>
            <person name="Isagi Y."/>
            <person name="Lee S.L."/>
            <person name="Shimizu K.K."/>
        </authorList>
    </citation>
    <scope>NUCLEOTIDE SEQUENCE [LARGE SCALE GENOMIC DNA]</scope>
    <source>
        <strain evidence="2">214</strain>
    </source>
</reference>
<evidence type="ECO:0000313" key="2">
    <source>
        <dbReference type="EMBL" id="GKV53303.1"/>
    </source>
</evidence>
<evidence type="ECO:0000313" key="3">
    <source>
        <dbReference type="Proteomes" id="UP001054252"/>
    </source>
</evidence>